<dbReference type="CDD" id="cd16913">
    <property type="entry name" value="YkuD_like"/>
    <property type="match status" value="1"/>
</dbReference>
<dbReference type="InterPro" id="IPR005490">
    <property type="entry name" value="LD_TPept_cat_dom"/>
</dbReference>
<dbReference type="GO" id="GO:0009252">
    <property type="term" value="P:peptidoglycan biosynthetic process"/>
    <property type="evidence" value="ECO:0007669"/>
    <property type="project" value="UniProtKB-UniPathway"/>
</dbReference>
<protein>
    <submittedName>
        <fullName evidence="7">Peptidoglycan-binding domain 1 protein</fullName>
    </submittedName>
</protein>
<proteinExistence type="predicted"/>
<evidence type="ECO:0000313" key="7">
    <source>
        <dbReference type="EMBL" id="EQD58132.1"/>
    </source>
</evidence>
<evidence type="ECO:0000256" key="1">
    <source>
        <dbReference type="ARBA" id="ARBA00004752"/>
    </source>
</evidence>
<dbReference type="Pfam" id="PF01471">
    <property type="entry name" value="PG_binding_1"/>
    <property type="match status" value="1"/>
</dbReference>
<name>T1ALA6_9ZZZZ</name>
<dbReference type="InterPro" id="IPR038063">
    <property type="entry name" value="Transpep_catalytic_dom"/>
</dbReference>
<evidence type="ECO:0000256" key="3">
    <source>
        <dbReference type="ARBA" id="ARBA00022960"/>
    </source>
</evidence>
<comment type="caution">
    <text evidence="7">The sequence shown here is derived from an EMBL/GenBank/DDBJ whole genome shotgun (WGS) entry which is preliminary data.</text>
</comment>
<dbReference type="EMBL" id="AUZZ01003031">
    <property type="protein sequence ID" value="EQD58132.1"/>
    <property type="molecule type" value="Genomic_DNA"/>
</dbReference>
<dbReference type="PROSITE" id="PS52029">
    <property type="entry name" value="LD_TPASE"/>
    <property type="match status" value="1"/>
</dbReference>
<dbReference type="SUPFAM" id="SSF47090">
    <property type="entry name" value="PGBD-like"/>
    <property type="match status" value="1"/>
</dbReference>
<evidence type="ECO:0000259" key="6">
    <source>
        <dbReference type="PROSITE" id="PS52029"/>
    </source>
</evidence>
<feature type="domain" description="L,D-TPase catalytic" evidence="6">
    <location>
        <begin position="308"/>
        <end position="484"/>
    </location>
</feature>
<evidence type="ECO:0000256" key="2">
    <source>
        <dbReference type="ARBA" id="ARBA00022679"/>
    </source>
</evidence>
<dbReference type="PANTHER" id="PTHR41533:SF2">
    <property type="entry name" value="BLR7131 PROTEIN"/>
    <property type="match status" value="1"/>
</dbReference>
<sequence length="548" mass="60169">MRHAWIVLALLIGPCAHAQAPETALPTAIATRLHTLAQQPLGALRIGDNTLDGLVSRFYAQRADAPLWQSAPRVRALSDALNGLADDGLAAQDYGGDRLTGDVLRLQHDASLTDAQRADIDVRATAAYLLALVQLRHGVLDVDAFYPDWNAAPPGSESDAWLQAAARAAESGPVTAAFAAARPAAPVYAQLRTALQRLRDEAAAGGWPALPAGPTLKPGMHGARVALLRRRLLASGDLTRMAENDADDYDAALADAVRTFQSRHGLQADGIVGAATRAALNVPVATRIEQLRLDLERARWYLHALPPRYIQVDLANYRLGYYDDGQLAWSTRVQVGQPRRPTPVLRSFITRLTLDPSWVVPPTILREDMLAKLRHDPNYLARNDLRVFDRQGQIVPAHSINWARPPSGLTLRQEPGPEGALGLVAFRFANTHEVYLHDTPHKALFAQTRRAFSSGCVRVENAMELAQLLLDDPTRWNAERLQTAASYDVTRDVPLDPSVPLRMIYWTIDVRKDGRVGVVPDVYHQDPALHDALTRTLTQQARAFAQAE</sequence>
<dbReference type="GO" id="GO:0016740">
    <property type="term" value="F:transferase activity"/>
    <property type="evidence" value="ECO:0007669"/>
    <property type="project" value="UniProtKB-KW"/>
</dbReference>
<keyword evidence="4" id="KW-0573">Peptidoglycan synthesis</keyword>
<dbReference type="UniPathway" id="UPA00219"/>
<comment type="pathway">
    <text evidence="1">Cell wall biogenesis; peptidoglycan biosynthesis.</text>
</comment>
<keyword evidence="5" id="KW-0961">Cell wall biogenesis/degradation</keyword>
<dbReference type="SUPFAM" id="SSF141523">
    <property type="entry name" value="L,D-transpeptidase catalytic domain-like"/>
    <property type="match status" value="1"/>
</dbReference>
<reference evidence="7" key="2">
    <citation type="journal article" date="2014" name="ISME J.">
        <title>Microbial stratification in low pH oxic and suboxic macroscopic growths along an acid mine drainage.</title>
        <authorList>
            <person name="Mendez-Garcia C."/>
            <person name="Mesa V."/>
            <person name="Sprenger R.R."/>
            <person name="Richter M."/>
            <person name="Diez M.S."/>
            <person name="Solano J."/>
            <person name="Bargiela R."/>
            <person name="Golyshina O.V."/>
            <person name="Manteca A."/>
            <person name="Ramos J.L."/>
            <person name="Gallego J.R."/>
            <person name="Llorente I."/>
            <person name="Martins Dos Santos V.A."/>
            <person name="Jensen O.N."/>
            <person name="Pelaez A.I."/>
            <person name="Sanchez J."/>
            <person name="Ferrer M."/>
        </authorList>
    </citation>
    <scope>NUCLEOTIDE SEQUENCE</scope>
</reference>
<accession>T1ALA6</accession>
<gene>
    <name evidence="7" type="ORF">B2A_04503</name>
</gene>
<dbReference type="GO" id="GO:0071555">
    <property type="term" value="P:cell wall organization"/>
    <property type="evidence" value="ECO:0007669"/>
    <property type="project" value="UniProtKB-KW"/>
</dbReference>
<dbReference type="InterPro" id="IPR002477">
    <property type="entry name" value="Peptidoglycan-bd-like"/>
</dbReference>
<dbReference type="Gene3D" id="2.40.440.10">
    <property type="entry name" value="L,D-transpeptidase catalytic domain-like"/>
    <property type="match status" value="1"/>
</dbReference>
<organism evidence="7">
    <name type="scientific">mine drainage metagenome</name>
    <dbReference type="NCBI Taxonomy" id="410659"/>
    <lineage>
        <taxon>unclassified sequences</taxon>
        <taxon>metagenomes</taxon>
        <taxon>ecological metagenomes</taxon>
    </lineage>
</organism>
<evidence type="ECO:0000256" key="5">
    <source>
        <dbReference type="ARBA" id="ARBA00023316"/>
    </source>
</evidence>
<dbReference type="InterPro" id="IPR036365">
    <property type="entry name" value="PGBD-like_sf"/>
</dbReference>
<dbReference type="InterPro" id="IPR045380">
    <property type="entry name" value="LD_TPept_scaffold_dom"/>
</dbReference>
<dbReference type="Pfam" id="PF03734">
    <property type="entry name" value="YkuD"/>
    <property type="match status" value="1"/>
</dbReference>
<keyword evidence="2" id="KW-0808">Transferase</keyword>
<reference evidence="7" key="1">
    <citation type="submission" date="2013-08" db="EMBL/GenBank/DDBJ databases">
        <authorList>
            <person name="Mendez C."/>
            <person name="Richter M."/>
            <person name="Ferrer M."/>
            <person name="Sanchez J."/>
        </authorList>
    </citation>
    <scope>NUCLEOTIDE SEQUENCE</scope>
</reference>
<dbReference type="AlphaFoldDB" id="T1ALA6"/>
<dbReference type="Pfam" id="PF20142">
    <property type="entry name" value="Scaffold"/>
    <property type="match status" value="1"/>
</dbReference>
<dbReference type="GO" id="GO:0008360">
    <property type="term" value="P:regulation of cell shape"/>
    <property type="evidence" value="ECO:0007669"/>
    <property type="project" value="UniProtKB-KW"/>
</dbReference>
<keyword evidence="3" id="KW-0133">Cell shape</keyword>
<dbReference type="PANTHER" id="PTHR41533">
    <property type="entry name" value="L,D-TRANSPEPTIDASE HI_1667-RELATED"/>
    <property type="match status" value="1"/>
</dbReference>
<dbReference type="InterPro" id="IPR036366">
    <property type="entry name" value="PGBDSf"/>
</dbReference>
<evidence type="ECO:0000256" key="4">
    <source>
        <dbReference type="ARBA" id="ARBA00022984"/>
    </source>
</evidence>
<dbReference type="InterPro" id="IPR052905">
    <property type="entry name" value="LD-transpeptidase_YkuD-like"/>
</dbReference>
<dbReference type="Gene3D" id="1.10.101.10">
    <property type="entry name" value="PGBD-like superfamily/PGBD"/>
    <property type="match status" value="1"/>
</dbReference>